<keyword evidence="3 5" id="KW-0269">Exonuclease</keyword>
<dbReference type="PANTHER" id="PTHR30231:SF4">
    <property type="entry name" value="PROTEIN NEN2"/>
    <property type="match status" value="1"/>
</dbReference>
<keyword evidence="2" id="KW-0378">Hydrolase</keyword>
<evidence type="ECO:0000313" key="6">
    <source>
        <dbReference type="Proteomes" id="UP001281731"/>
    </source>
</evidence>
<sequence>MVDIRPNETRGFAVVDVETTGLNPMKDRIVEVGVVLVDTDGHVTGDFSSLVNPQMPMRATFVHGIRDEDVRCAPVMADIVPDLMSFFEGRAIVAHNARFDMGFLNMAFANAGYSVKIPAAATVCTMELSKIYLPPGRHSLVATAGRAGIEVTNHHRALADAYTAAGLLREYIEREKRGERYLDCAFSRAGDNVLPASWELSLNESIRIQWPSKPSPQDGAQGTLF</sequence>
<name>A0AAW9HWE7_9ACTO</name>
<dbReference type="FunFam" id="3.30.420.10:FF:000045">
    <property type="entry name" value="3'-5' exonuclease DinG"/>
    <property type="match status" value="1"/>
</dbReference>
<dbReference type="AlphaFoldDB" id="A0AAW9HWE7"/>
<organism evidence="5 6">
    <name type="scientific">Actinotignum urinale</name>
    <dbReference type="NCBI Taxonomy" id="190146"/>
    <lineage>
        <taxon>Bacteria</taxon>
        <taxon>Bacillati</taxon>
        <taxon>Actinomycetota</taxon>
        <taxon>Actinomycetes</taxon>
        <taxon>Actinomycetales</taxon>
        <taxon>Actinomycetaceae</taxon>
        <taxon>Actinotignum</taxon>
    </lineage>
</organism>
<feature type="domain" description="Exonuclease" evidence="4">
    <location>
        <begin position="11"/>
        <end position="177"/>
    </location>
</feature>
<dbReference type="Proteomes" id="UP001281731">
    <property type="component" value="Unassembled WGS sequence"/>
</dbReference>
<dbReference type="GO" id="GO:0006260">
    <property type="term" value="P:DNA replication"/>
    <property type="evidence" value="ECO:0007669"/>
    <property type="project" value="InterPro"/>
</dbReference>
<evidence type="ECO:0000256" key="2">
    <source>
        <dbReference type="ARBA" id="ARBA00022801"/>
    </source>
</evidence>
<reference evidence="5" key="1">
    <citation type="submission" date="2023-10" db="EMBL/GenBank/DDBJ databases">
        <title>Whole Genome based description of the genera Actinobaculum and Actinotignum reveals a complex phylogenetic relationship within the species included in the genus Actinotignum.</title>
        <authorList>
            <person name="Jensen C.S."/>
            <person name="Dargis R."/>
            <person name="Kemp M."/>
            <person name="Christensen J.J."/>
        </authorList>
    </citation>
    <scope>NUCLEOTIDE SEQUENCE</scope>
    <source>
        <strain evidence="5">SLA_B511</strain>
    </source>
</reference>
<dbReference type="InterPro" id="IPR013520">
    <property type="entry name" value="Ribonucl_H"/>
</dbReference>
<dbReference type="SMART" id="SM00479">
    <property type="entry name" value="EXOIII"/>
    <property type="match status" value="1"/>
</dbReference>
<dbReference type="CDD" id="cd06127">
    <property type="entry name" value="DEDDh"/>
    <property type="match status" value="1"/>
</dbReference>
<gene>
    <name evidence="5" type="ORF">R6G80_06705</name>
</gene>
<evidence type="ECO:0000256" key="1">
    <source>
        <dbReference type="ARBA" id="ARBA00022722"/>
    </source>
</evidence>
<dbReference type="InterPro" id="IPR012337">
    <property type="entry name" value="RNaseH-like_sf"/>
</dbReference>
<dbReference type="InterPro" id="IPR036397">
    <property type="entry name" value="RNaseH_sf"/>
</dbReference>
<dbReference type="SUPFAM" id="SSF53098">
    <property type="entry name" value="Ribonuclease H-like"/>
    <property type="match status" value="1"/>
</dbReference>
<dbReference type="EMBL" id="JAWNGC010000008">
    <property type="protein sequence ID" value="MDY5155408.1"/>
    <property type="molecule type" value="Genomic_DNA"/>
</dbReference>
<dbReference type="InterPro" id="IPR006054">
    <property type="entry name" value="DnaQ"/>
</dbReference>
<dbReference type="NCBIfam" id="TIGR00573">
    <property type="entry name" value="dnaq"/>
    <property type="match status" value="1"/>
</dbReference>
<accession>A0AAW9HWE7</accession>
<dbReference type="GO" id="GO:0003677">
    <property type="term" value="F:DNA binding"/>
    <property type="evidence" value="ECO:0007669"/>
    <property type="project" value="InterPro"/>
</dbReference>
<dbReference type="GO" id="GO:0003887">
    <property type="term" value="F:DNA-directed DNA polymerase activity"/>
    <property type="evidence" value="ECO:0007669"/>
    <property type="project" value="InterPro"/>
</dbReference>
<evidence type="ECO:0000256" key="3">
    <source>
        <dbReference type="ARBA" id="ARBA00022839"/>
    </source>
</evidence>
<dbReference type="Gene3D" id="3.30.420.10">
    <property type="entry name" value="Ribonuclease H-like superfamily/Ribonuclease H"/>
    <property type="match status" value="1"/>
</dbReference>
<dbReference type="Pfam" id="PF00929">
    <property type="entry name" value="RNase_T"/>
    <property type="match status" value="1"/>
</dbReference>
<evidence type="ECO:0000313" key="5">
    <source>
        <dbReference type="EMBL" id="MDY5155408.1"/>
    </source>
</evidence>
<protein>
    <submittedName>
        <fullName evidence="5">3'-5' exonuclease</fullName>
    </submittedName>
</protein>
<proteinExistence type="predicted"/>
<keyword evidence="1" id="KW-0540">Nuclease</keyword>
<dbReference type="PANTHER" id="PTHR30231">
    <property type="entry name" value="DNA POLYMERASE III SUBUNIT EPSILON"/>
    <property type="match status" value="1"/>
</dbReference>
<evidence type="ECO:0000259" key="4">
    <source>
        <dbReference type="SMART" id="SM00479"/>
    </source>
</evidence>
<dbReference type="GO" id="GO:0008408">
    <property type="term" value="F:3'-5' exonuclease activity"/>
    <property type="evidence" value="ECO:0007669"/>
    <property type="project" value="TreeGrafter"/>
</dbReference>
<comment type="caution">
    <text evidence="5">The sequence shown here is derived from an EMBL/GenBank/DDBJ whole genome shotgun (WGS) entry which is preliminary data.</text>
</comment>
<dbReference type="RefSeq" id="WP_022865579.1">
    <property type="nucleotide sequence ID" value="NZ_CP126967.1"/>
</dbReference>